<dbReference type="SMART" id="SM00347">
    <property type="entry name" value="HTH_MARR"/>
    <property type="match status" value="1"/>
</dbReference>
<dbReference type="AlphaFoldDB" id="A0A3F3GZQ3"/>
<dbReference type="InterPro" id="IPR000835">
    <property type="entry name" value="HTH_MarR-typ"/>
</dbReference>
<dbReference type="EMBL" id="DF968081">
    <property type="protein sequence ID" value="GAP04441.1"/>
    <property type="molecule type" value="Genomic_DNA"/>
</dbReference>
<protein>
    <submittedName>
        <fullName evidence="5">MarR family (MarR)</fullName>
    </submittedName>
    <submittedName>
        <fullName evidence="6">Transcriptional regulator</fullName>
    </submittedName>
</protein>
<evidence type="ECO:0000256" key="3">
    <source>
        <dbReference type="ARBA" id="ARBA00023163"/>
    </source>
</evidence>
<dbReference type="GO" id="GO:0003677">
    <property type="term" value="F:DNA binding"/>
    <property type="evidence" value="ECO:0007669"/>
    <property type="project" value="UniProtKB-KW"/>
</dbReference>
<accession>A0A3F3GZQ3</accession>
<evidence type="ECO:0000313" key="6">
    <source>
        <dbReference type="EMBL" id="GAP04441.1"/>
    </source>
</evidence>
<dbReference type="GO" id="GO:0003700">
    <property type="term" value="F:DNA-binding transcription factor activity"/>
    <property type="evidence" value="ECO:0007669"/>
    <property type="project" value="InterPro"/>
</dbReference>
<proteinExistence type="predicted"/>
<dbReference type="EMBL" id="CAUZLT010000003">
    <property type="protein sequence ID" value="CAK1242942.1"/>
    <property type="molecule type" value="Genomic_DNA"/>
</dbReference>
<keyword evidence="2" id="KW-0238">DNA-binding</keyword>
<dbReference type="InterPro" id="IPR036390">
    <property type="entry name" value="WH_DNA-bd_sf"/>
</dbReference>
<feature type="domain" description="HTH marR-type" evidence="4">
    <location>
        <begin position="2"/>
        <end position="135"/>
    </location>
</feature>
<organism evidence="6">
    <name type="scientific">Fructobacillus tropaeoli</name>
    <dbReference type="NCBI Taxonomy" id="709323"/>
    <lineage>
        <taxon>Bacteria</taxon>
        <taxon>Bacillati</taxon>
        <taxon>Bacillota</taxon>
        <taxon>Bacilli</taxon>
        <taxon>Lactobacillales</taxon>
        <taxon>Lactobacillaceae</taxon>
        <taxon>Fructobacillus</taxon>
    </lineage>
</organism>
<dbReference type="Proteomes" id="UP000064514">
    <property type="component" value="Unassembled WGS sequence"/>
</dbReference>
<reference evidence="5 7" key="2">
    <citation type="submission" date="2023-10" db="EMBL/GenBank/DDBJ databases">
        <authorList>
            <person name="Botero Cardona J."/>
        </authorList>
    </citation>
    <scope>NUCLEOTIDE SEQUENCE [LARGE SCALE GENOMIC DNA]</scope>
    <source>
        <strain evidence="5 7">R-53137</strain>
    </source>
</reference>
<dbReference type="PRINTS" id="PR00598">
    <property type="entry name" value="HTHMARR"/>
</dbReference>
<sequence>MDESIGRLIKIAHSRLNSQLDELAKPYGLTGVQMAVIDYLRSNSDEVTQKDIENEFQIQGSTVTVMIDRLEHKALVQRIKSLKDKRVNEIKLTEKGQQISNLVKNYIQDYERDIFSQFSEEENKTILKFLHSFEK</sequence>
<dbReference type="Pfam" id="PF12802">
    <property type="entry name" value="MarR_2"/>
    <property type="match status" value="1"/>
</dbReference>
<dbReference type="SUPFAM" id="SSF46785">
    <property type="entry name" value="Winged helix' DNA-binding domain"/>
    <property type="match status" value="1"/>
</dbReference>
<evidence type="ECO:0000256" key="1">
    <source>
        <dbReference type="ARBA" id="ARBA00023015"/>
    </source>
</evidence>
<dbReference type="PANTHER" id="PTHR42756">
    <property type="entry name" value="TRANSCRIPTIONAL REGULATOR, MARR"/>
    <property type="match status" value="1"/>
</dbReference>
<keyword evidence="1" id="KW-0805">Transcription regulation</keyword>
<dbReference type="Gene3D" id="1.10.10.10">
    <property type="entry name" value="Winged helix-like DNA-binding domain superfamily/Winged helix DNA-binding domain"/>
    <property type="match status" value="1"/>
</dbReference>
<dbReference type="Proteomes" id="UP001314262">
    <property type="component" value="Unassembled WGS sequence"/>
</dbReference>
<keyword evidence="7" id="KW-1185">Reference proteome</keyword>
<name>A0A3F3GZQ3_9LACO</name>
<reference evidence="6" key="1">
    <citation type="journal article" date="2015" name="BMC Genomics">
        <title>Comparative genomics of Fructobacillus spp. and Leuconostoc spp. reveals niche-specific evolution of Fructobacillus spp.</title>
        <authorList>
            <person name="Endo A."/>
            <person name="Tanizawa Y."/>
            <person name="Tanaka N."/>
            <person name="Maeno S."/>
            <person name="Kumar H."/>
            <person name="Shiwa Y."/>
            <person name="Okada S."/>
            <person name="Yoshikawa H."/>
            <person name="Dicks L."/>
            <person name="Nakagawa J."/>
            <person name="Arita M."/>
        </authorList>
    </citation>
    <scope>NUCLEOTIDE SEQUENCE [LARGE SCALE GENOMIC DNA]</scope>
    <source>
        <strain evidence="6">F214-1</strain>
    </source>
</reference>
<evidence type="ECO:0000259" key="4">
    <source>
        <dbReference type="PROSITE" id="PS50995"/>
    </source>
</evidence>
<evidence type="ECO:0000256" key="2">
    <source>
        <dbReference type="ARBA" id="ARBA00023125"/>
    </source>
</evidence>
<gene>
    <name evidence="6" type="primary">rmaI</name>
    <name evidence="6" type="ORF">FTRO_0041850</name>
    <name evidence="5" type="ORF">R53137_KAKDMLNK_00906</name>
</gene>
<keyword evidence="3" id="KW-0804">Transcription</keyword>
<dbReference type="PROSITE" id="PS50995">
    <property type="entry name" value="HTH_MARR_2"/>
    <property type="match status" value="1"/>
</dbReference>
<dbReference type="RefSeq" id="WP_059393854.1">
    <property type="nucleotide sequence ID" value="NZ_BOJU01000003.1"/>
</dbReference>
<dbReference type="InterPro" id="IPR036388">
    <property type="entry name" value="WH-like_DNA-bd_sf"/>
</dbReference>
<dbReference type="PANTHER" id="PTHR42756:SF1">
    <property type="entry name" value="TRANSCRIPTIONAL REPRESSOR OF EMRAB OPERON"/>
    <property type="match status" value="1"/>
</dbReference>
<evidence type="ECO:0000313" key="5">
    <source>
        <dbReference type="EMBL" id="CAK1242942.1"/>
    </source>
</evidence>
<dbReference type="STRING" id="709323.GCA_001047135_00992"/>
<evidence type="ECO:0000313" key="7">
    <source>
        <dbReference type="Proteomes" id="UP001314262"/>
    </source>
</evidence>